<dbReference type="KEGG" id="pswu:SY83_16835"/>
<organism evidence="9 10">
    <name type="scientific">Paenibacillus swuensis</name>
    <dbReference type="NCBI Taxonomy" id="1178515"/>
    <lineage>
        <taxon>Bacteria</taxon>
        <taxon>Bacillati</taxon>
        <taxon>Bacillota</taxon>
        <taxon>Bacilli</taxon>
        <taxon>Bacillales</taxon>
        <taxon>Paenibacillaceae</taxon>
        <taxon>Paenibacillus</taxon>
    </lineage>
</organism>
<feature type="transmembrane region" description="Helical" evidence="7">
    <location>
        <begin position="12"/>
        <end position="34"/>
    </location>
</feature>
<keyword evidence="6 7" id="KW-0472">Membrane</keyword>
<accession>A0A172TLL8</accession>
<feature type="transmembrane region" description="Helical" evidence="7">
    <location>
        <begin position="77"/>
        <end position="96"/>
    </location>
</feature>
<dbReference type="Gene3D" id="1.10.3720.10">
    <property type="entry name" value="MetI-like"/>
    <property type="match status" value="1"/>
</dbReference>
<evidence type="ECO:0000256" key="5">
    <source>
        <dbReference type="ARBA" id="ARBA00022989"/>
    </source>
</evidence>
<dbReference type="AlphaFoldDB" id="A0A172TLL8"/>
<proteinExistence type="inferred from homology"/>
<dbReference type="SUPFAM" id="SSF161098">
    <property type="entry name" value="MetI-like"/>
    <property type="match status" value="1"/>
</dbReference>
<evidence type="ECO:0000256" key="2">
    <source>
        <dbReference type="ARBA" id="ARBA00022448"/>
    </source>
</evidence>
<dbReference type="PANTHER" id="PTHR43744:SF9">
    <property type="entry name" value="POLYGALACTURONAN_RHAMNOGALACTURONAN TRANSPORT SYSTEM PERMEASE PROTEIN YTCP"/>
    <property type="match status" value="1"/>
</dbReference>
<evidence type="ECO:0000259" key="8">
    <source>
        <dbReference type="PROSITE" id="PS50928"/>
    </source>
</evidence>
<keyword evidence="3" id="KW-1003">Cell membrane</keyword>
<keyword evidence="10" id="KW-1185">Reference proteome</keyword>
<reference evidence="9 10" key="1">
    <citation type="submission" date="2015-01" db="EMBL/GenBank/DDBJ databases">
        <title>Paenibacillus swuensis/DY6/whole genome sequencing.</title>
        <authorList>
            <person name="Kim M.K."/>
            <person name="Srinivasan S."/>
            <person name="Lee J.-J."/>
        </authorList>
    </citation>
    <scope>NUCLEOTIDE SEQUENCE [LARGE SCALE GENOMIC DNA]</scope>
    <source>
        <strain evidence="9 10">DY6</strain>
    </source>
</reference>
<keyword evidence="2 7" id="KW-0813">Transport</keyword>
<dbReference type="GO" id="GO:0055085">
    <property type="term" value="P:transmembrane transport"/>
    <property type="evidence" value="ECO:0007669"/>
    <property type="project" value="InterPro"/>
</dbReference>
<comment type="similarity">
    <text evidence="7">Belongs to the binding-protein-dependent transport system permease family.</text>
</comment>
<dbReference type="CDD" id="cd06261">
    <property type="entry name" value="TM_PBP2"/>
    <property type="match status" value="1"/>
</dbReference>
<dbReference type="GO" id="GO:0005886">
    <property type="term" value="C:plasma membrane"/>
    <property type="evidence" value="ECO:0007669"/>
    <property type="project" value="UniProtKB-SubCell"/>
</dbReference>
<evidence type="ECO:0000256" key="4">
    <source>
        <dbReference type="ARBA" id="ARBA00022692"/>
    </source>
</evidence>
<feature type="transmembrane region" description="Helical" evidence="7">
    <location>
        <begin position="181"/>
        <end position="203"/>
    </location>
</feature>
<name>A0A172TLL8_9BACL</name>
<dbReference type="PROSITE" id="PS50928">
    <property type="entry name" value="ABC_TM1"/>
    <property type="match status" value="1"/>
</dbReference>
<dbReference type="RefSeq" id="WP_068608603.1">
    <property type="nucleotide sequence ID" value="NZ_CP011388.1"/>
</dbReference>
<feature type="transmembrane region" description="Helical" evidence="7">
    <location>
        <begin position="140"/>
        <end position="160"/>
    </location>
</feature>
<dbReference type="STRING" id="1178515.SY83_16835"/>
<dbReference type="InterPro" id="IPR035906">
    <property type="entry name" value="MetI-like_sf"/>
</dbReference>
<dbReference type="OrthoDB" id="9810086at2"/>
<evidence type="ECO:0000313" key="10">
    <source>
        <dbReference type="Proteomes" id="UP000076927"/>
    </source>
</evidence>
<sequence length="290" mass="32508">MNRNLKVLNFNVINYLILSLISLLTVYPFIYVLAASFSSGYAVTHGEVTLFPVGFNLEAYSQVFKENGLWTAYGNTIYYTVVGTAVSILLTLFGAYPLSKKRLVGRKWIGFFIVFTMLFNAGIIPFYINLKDLDLLNTRMGVIIPFAISTFNVIILRTFFQAVPDELEEAATVDGATDWQVLWKIYLPLAMPALATIALFYAVSRWNGYFWSMIILRDQELIPLQVLLTKLIVSLRPSDNAVAAAGDIVSYTQETVIYATIIISIIPIIAVYPFIQRFFVKGVMVGSVKG</sequence>
<keyword evidence="5 7" id="KW-1133">Transmembrane helix</keyword>
<dbReference type="PANTHER" id="PTHR43744">
    <property type="entry name" value="ABC TRANSPORTER PERMEASE PROTEIN MG189-RELATED-RELATED"/>
    <property type="match status" value="1"/>
</dbReference>
<feature type="domain" description="ABC transmembrane type-1" evidence="8">
    <location>
        <begin position="73"/>
        <end position="275"/>
    </location>
</feature>
<dbReference type="PATRIC" id="fig|1178515.4.peg.3384"/>
<evidence type="ECO:0000256" key="1">
    <source>
        <dbReference type="ARBA" id="ARBA00004651"/>
    </source>
</evidence>
<evidence type="ECO:0000256" key="6">
    <source>
        <dbReference type="ARBA" id="ARBA00023136"/>
    </source>
</evidence>
<comment type="subcellular location">
    <subcellularLocation>
        <location evidence="1 7">Cell membrane</location>
        <topology evidence="1 7">Multi-pass membrane protein</topology>
    </subcellularLocation>
</comment>
<feature type="transmembrane region" description="Helical" evidence="7">
    <location>
        <begin position="108"/>
        <end position="128"/>
    </location>
</feature>
<gene>
    <name evidence="9" type="ORF">SY83_16835</name>
</gene>
<dbReference type="InterPro" id="IPR000515">
    <property type="entry name" value="MetI-like"/>
</dbReference>
<protein>
    <submittedName>
        <fullName evidence="9">Sugar ABC transporter permease</fullName>
    </submittedName>
</protein>
<evidence type="ECO:0000256" key="3">
    <source>
        <dbReference type="ARBA" id="ARBA00022475"/>
    </source>
</evidence>
<evidence type="ECO:0000313" key="9">
    <source>
        <dbReference type="EMBL" id="ANE47673.1"/>
    </source>
</evidence>
<keyword evidence="4 7" id="KW-0812">Transmembrane</keyword>
<feature type="transmembrane region" description="Helical" evidence="7">
    <location>
        <begin position="256"/>
        <end position="275"/>
    </location>
</feature>
<dbReference type="Proteomes" id="UP000076927">
    <property type="component" value="Chromosome"/>
</dbReference>
<dbReference type="EMBL" id="CP011388">
    <property type="protein sequence ID" value="ANE47673.1"/>
    <property type="molecule type" value="Genomic_DNA"/>
</dbReference>
<dbReference type="Pfam" id="PF00528">
    <property type="entry name" value="BPD_transp_1"/>
    <property type="match status" value="1"/>
</dbReference>
<evidence type="ECO:0000256" key="7">
    <source>
        <dbReference type="RuleBase" id="RU363032"/>
    </source>
</evidence>